<protein>
    <submittedName>
        <fullName evidence="1">Uncharacterized protein</fullName>
    </submittedName>
</protein>
<organism evidence="1 2">
    <name type="scientific">Triticum urartu</name>
    <name type="common">Red wild einkorn</name>
    <name type="synonym">Crithodium urartu</name>
    <dbReference type="NCBI Taxonomy" id="4572"/>
    <lineage>
        <taxon>Eukaryota</taxon>
        <taxon>Viridiplantae</taxon>
        <taxon>Streptophyta</taxon>
        <taxon>Embryophyta</taxon>
        <taxon>Tracheophyta</taxon>
        <taxon>Spermatophyta</taxon>
        <taxon>Magnoliopsida</taxon>
        <taxon>Liliopsida</taxon>
        <taxon>Poales</taxon>
        <taxon>Poaceae</taxon>
        <taxon>BOP clade</taxon>
        <taxon>Pooideae</taxon>
        <taxon>Triticodae</taxon>
        <taxon>Triticeae</taxon>
        <taxon>Triticinae</taxon>
        <taxon>Triticum</taxon>
    </lineage>
</organism>
<accession>A0A8R7P6E5</accession>
<dbReference type="AlphaFoldDB" id="A0A8R7P6E5"/>
<evidence type="ECO:0000313" key="2">
    <source>
        <dbReference type="Proteomes" id="UP000015106"/>
    </source>
</evidence>
<name>A0A8R7P6E5_TRIUA</name>
<dbReference type="Proteomes" id="UP000015106">
    <property type="component" value="Chromosome 1"/>
</dbReference>
<reference evidence="2" key="1">
    <citation type="journal article" date="2013" name="Nature">
        <title>Draft genome of the wheat A-genome progenitor Triticum urartu.</title>
        <authorList>
            <person name="Ling H.Q."/>
            <person name="Zhao S."/>
            <person name="Liu D."/>
            <person name="Wang J."/>
            <person name="Sun H."/>
            <person name="Zhang C."/>
            <person name="Fan H."/>
            <person name="Li D."/>
            <person name="Dong L."/>
            <person name="Tao Y."/>
            <person name="Gao C."/>
            <person name="Wu H."/>
            <person name="Li Y."/>
            <person name="Cui Y."/>
            <person name="Guo X."/>
            <person name="Zheng S."/>
            <person name="Wang B."/>
            <person name="Yu K."/>
            <person name="Liang Q."/>
            <person name="Yang W."/>
            <person name="Lou X."/>
            <person name="Chen J."/>
            <person name="Feng M."/>
            <person name="Jian J."/>
            <person name="Zhang X."/>
            <person name="Luo G."/>
            <person name="Jiang Y."/>
            <person name="Liu J."/>
            <person name="Wang Z."/>
            <person name="Sha Y."/>
            <person name="Zhang B."/>
            <person name="Wu H."/>
            <person name="Tang D."/>
            <person name="Shen Q."/>
            <person name="Xue P."/>
            <person name="Zou S."/>
            <person name="Wang X."/>
            <person name="Liu X."/>
            <person name="Wang F."/>
            <person name="Yang Y."/>
            <person name="An X."/>
            <person name="Dong Z."/>
            <person name="Zhang K."/>
            <person name="Zhang X."/>
            <person name="Luo M.C."/>
            <person name="Dvorak J."/>
            <person name="Tong Y."/>
            <person name="Wang J."/>
            <person name="Yang H."/>
            <person name="Li Z."/>
            <person name="Wang D."/>
            <person name="Zhang A."/>
            <person name="Wang J."/>
        </authorList>
    </citation>
    <scope>NUCLEOTIDE SEQUENCE</scope>
    <source>
        <strain evidence="2">cv. G1812</strain>
    </source>
</reference>
<reference evidence="1" key="3">
    <citation type="submission" date="2022-06" db="UniProtKB">
        <authorList>
            <consortium name="EnsemblPlants"/>
        </authorList>
    </citation>
    <scope>IDENTIFICATION</scope>
</reference>
<keyword evidence="2" id="KW-1185">Reference proteome</keyword>
<sequence>MPWCWQRSIAYSKLLMFKHVVWAA</sequence>
<reference evidence="1" key="2">
    <citation type="submission" date="2018-03" db="EMBL/GenBank/DDBJ databases">
        <title>The Triticum urartu genome reveals the dynamic nature of wheat genome evolution.</title>
        <authorList>
            <person name="Ling H."/>
            <person name="Ma B."/>
            <person name="Shi X."/>
            <person name="Liu H."/>
            <person name="Dong L."/>
            <person name="Sun H."/>
            <person name="Cao Y."/>
            <person name="Gao Q."/>
            <person name="Zheng S."/>
            <person name="Li Y."/>
            <person name="Yu Y."/>
            <person name="Du H."/>
            <person name="Qi M."/>
            <person name="Li Y."/>
            <person name="Yu H."/>
            <person name="Cui Y."/>
            <person name="Wang N."/>
            <person name="Chen C."/>
            <person name="Wu H."/>
            <person name="Zhao Y."/>
            <person name="Zhang J."/>
            <person name="Li Y."/>
            <person name="Zhou W."/>
            <person name="Zhang B."/>
            <person name="Hu W."/>
            <person name="Eijk M."/>
            <person name="Tang J."/>
            <person name="Witsenboer H."/>
            <person name="Zhao S."/>
            <person name="Li Z."/>
            <person name="Zhang A."/>
            <person name="Wang D."/>
            <person name="Liang C."/>
        </authorList>
    </citation>
    <scope>NUCLEOTIDE SEQUENCE [LARGE SCALE GENOMIC DNA]</scope>
    <source>
        <strain evidence="1">cv. G1812</strain>
    </source>
</reference>
<evidence type="ECO:0000313" key="1">
    <source>
        <dbReference type="EnsemblPlants" id="TuG1812G0100002189.01.T02"/>
    </source>
</evidence>
<dbReference type="EnsemblPlants" id="TuG1812G0100002189.01.T02">
    <property type="protein sequence ID" value="TuG1812G0100002189.01.T02"/>
    <property type="gene ID" value="TuG1812G0100002189.01"/>
</dbReference>
<proteinExistence type="predicted"/>
<dbReference type="Gramene" id="TuG1812G0100002189.01.T02">
    <property type="protein sequence ID" value="TuG1812G0100002189.01.T02"/>
    <property type="gene ID" value="TuG1812G0100002189.01"/>
</dbReference>